<dbReference type="EMBL" id="LAZL01000024">
    <property type="protein sequence ID" value="KMT64448.1"/>
    <property type="molecule type" value="Genomic_DNA"/>
</dbReference>
<evidence type="ECO:0000259" key="4">
    <source>
        <dbReference type="Pfam" id="PF09375"/>
    </source>
</evidence>
<evidence type="ECO:0000313" key="6">
    <source>
        <dbReference type="Proteomes" id="UP000037600"/>
    </source>
</evidence>
<feature type="chain" id="PRO_5005298550" description="Imelysin-like domain-containing protein" evidence="3">
    <location>
        <begin position="22"/>
        <end position="409"/>
    </location>
</feature>
<proteinExistence type="predicted"/>
<evidence type="ECO:0000256" key="3">
    <source>
        <dbReference type="SAM" id="SignalP"/>
    </source>
</evidence>
<reference evidence="5 6" key="1">
    <citation type="submission" date="2015-04" db="EMBL/GenBank/DDBJ databases">
        <title>Draft Genome Sequence of the Novel Agar-Digesting Marine Bacterium Q1.</title>
        <authorList>
            <person name="Li Y."/>
            <person name="Li D."/>
            <person name="Chen G."/>
            <person name="Du Z."/>
        </authorList>
    </citation>
    <scope>NUCLEOTIDE SEQUENCE [LARGE SCALE GENOMIC DNA]</scope>
    <source>
        <strain evidence="5 6">Q1</strain>
    </source>
</reference>
<feature type="domain" description="Imelysin-like" evidence="4">
    <location>
        <begin position="40"/>
        <end position="384"/>
    </location>
</feature>
<dbReference type="Gene3D" id="1.20.1420.20">
    <property type="entry name" value="M75 peptidase, HXXE motif"/>
    <property type="match status" value="1"/>
</dbReference>
<dbReference type="STRING" id="1513271.XM47_14235"/>
<feature type="signal peptide" evidence="3">
    <location>
        <begin position="1"/>
        <end position="21"/>
    </location>
</feature>
<protein>
    <recommendedName>
        <fullName evidence="4">Imelysin-like domain-containing protein</fullName>
    </recommendedName>
</protein>
<dbReference type="PATRIC" id="fig|1513271.3.peg.2926"/>
<dbReference type="Pfam" id="PF09375">
    <property type="entry name" value="Peptidase_M75"/>
    <property type="match status" value="1"/>
</dbReference>
<gene>
    <name evidence="5" type="ORF">XM47_14235</name>
</gene>
<comment type="caution">
    <text evidence="5">The sequence shown here is derived from an EMBL/GenBank/DDBJ whole genome shotgun (WGS) entry which is preliminary data.</text>
</comment>
<dbReference type="InterPro" id="IPR038352">
    <property type="entry name" value="Imelysin_sf"/>
</dbReference>
<keyword evidence="2 3" id="KW-0732">Signal</keyword>
<keyword evidence="6" id="KW-1185">Reference proteome</keyword>
<name>A0A0J8GUS5_9ALTE</name>
<dbReference type="RefSeq" id="WP_048693865.1">
    <property type="nucleotide sequence ID" value="NZ_KQ130497.1"/>
</dbReference>
<evidence type="ECO:0000313" key="5">
    <source>
        <dbReference type="EMBL" id="KMT64448.1"/>
    </source>
</evidence>
<dbReference type="PROSITE" id="PS51257">
    <property type="entry name" value="PROKAR_LIPOPROTEIN"/>
    <property type="match status" value="1"/>
</dbReference>
<organism evidence="5 6">
    <name type="scientific">Catenovulum maritimum</name>
    <dbReference type="NCBI Taxonomy" id="1513271"/>
    <lineage>
        <taxon>Bacteria</taxon>
        <taxon>Pseudomonadati</taxon>
        <taxon>Pseudomonadota</taxon>
        <taxon>Gammaproteobacteria</taxon>
        <taxon>Alteromonadales</taxon>
        <taxon>Alteromonadaceae</taxon>
        <taxon>Catenovulum</taxon>
    </lineage>
</organism>
<dbReference type="InterPro" id="IPR018976">
    <property type="entry name" value="Imelysin-like"/>
</dbReference>
<accession>A0A0J8GUS5</accession>
<comment type="subcellular location">
    <subcellularLocation>
        <location evidence="1">Cell envelope</location>
    </subcellularLocation>
</comment>
<evidence type="ECO:0000256" key="1">
    <source>
        <dbReference type="ARBA" id="ARBA00004196"/>
    </source>
</evidence>
<sequence>MNKFLISIAACSGLAILSACDDDTTNVSEAEVKQNYVAMAHAAYSDSLMTAKLLKSSVESFIATPTEANLELARAAYKEARIPYQQSEIMRWDSVITVGDNLDLAADGGPSSVDEWEGQVNAWPLDENHIDAIIAGNQAINLDLLIAENGADDNDANVTTGVHAVEYMLWGADTHGTDAGAGERAASDFANDGSCADTLCQRRADYLMAATELLVTDLTDMLAEWTPTAQQTSGTLAHNFVNSDLAIDYMVGSIRAMATDELASARMNSGLLLGDPEEEHDCFSDLSHVAIYYNFQGVKNAFYGKYQSSAHSVTGASLADLIKSKNKDSFNRIDSALSSIETKMYQILEVGERAQNPIKFDQIIGQSTDGAERVIAKSAVNELISLDVELVLLKEILSLQYIDSAGDGD</sequence>
<evidence type="ECO:0000256" key="2">
    <source>
        <dbReference type="ARBA" id="ARBA00022729"/>
    </source>
</evidence>
<dbReference type="AlphaFoldDB" id="A0A0J8GUS5"/>
<dbReference type="GO" id="GO:0030313">
    <property type="term" value="C:cell envelope"/>
    <property type="evidence" value="ECO:0007669"/>
    <property type="project" value="UniProtKB-SubCell"/>
</dbReference>
<dbReference type="Proteomes" id="UP000037600">
    <property type="component" value="Unassembled WGS sequence"/>
</dbReference>